<keyword evidence="2" id="KW-1185">Reference proteome</keyword>
<name>A0A3P7IUQ6_STRVU</name>
<evidence type="ECO:0000313" key="1">
    <source>
        <dbReference type="EMBL" id="VDM67987.1"/>
    </source>
</evidence>
<protein>
    <submittedName>
        <fullName evidence="1">Uncharacterized protein</fullName>
    </submittedName>
</protein>
<organism evidence="1 2">
    <name type="scientific">Strongylus vulgaris</name>
    <name type="common">Blood worm</name>
    <dbReference type="NCBI Taxonomy" id="40348"/>
    <lineage>
        <taxon>Eukaryota</taxon>
        <taxon>Metazoa</taxon>
        <taxon>Ecdysozoa</taxon>
        <taxon>Nematoda</taxon>
        <taxon>Chromadorea</taxon>
        <taxon>Rhabditida</taxon>
        <taxon>Rhabditina</taxon>
        <taxon>Rhabditomorpha</taxon>
        <taxon>Strongyloidea</taxon>
        <taxon>Strongylidae</taxon>
        <taxon>Strongylus</taxon>
    </lineage>
</organism>
<reference evidence="1 2" key="1">
    <citation type="submission" date="2018-11" db="EMBL/GenBank/DDBJ databases">
        <authorList>
            <consortium name="Pathogen Informatics"/>
        </authorList>
    </citation>
    <scope>NUCLEOTIDE SEQUENCE [LARGE SCALE GENOMIC DNA]</scope>
</reference>
<dbReference type="AlphaFoldDB" id="A0A3P7IUQ6"/>
<accession>A0A3P7IUQ6</accession>
<sequence length="79" mass="8593">MLARSLLLGRADVVTVASRAASAAATPSKPADAAAKPKGPKVKTFEIYRWNPEKPGSKPVMQVREMQEFFISRGYTNSL</sequence>
<evidence type="ECO:0000313" key="2">
    <source>
        <dbReference type="Proteomes" id="UP000270094"/>
    </source>
</evidence>
<proteinExistence type="predicted"/>
<dbReference type="Proteomes" id="UP000270094">
    <property type="component" value="Unassembled WGS sequence"/>
</dbReference>
<gene>
    <name evidence="1" type="ORF">SVUK_LOCUS2985</name>
</gene>
<dbReference type="OrthoDB" id="10069039at2759"/>
<dbReference type="EMBL" id="UYYB01007222">
    <property type="protein sequence ID" value="VDM67987.1"/>
    <property type="molecule type" value="Genomic_DNA"/>
</dbReference>